<sequence>ATMTLDPATAHPQILVSSDCRTAGHRQSVFWLPYGIGCVESLHCVLGRQGFVGGRHCWVVEIHPGPYWALGVAQEYMFRK</sequence>
<protein>
    <submittedName>
        <fullName evidence="2">BT1A1 protein</fullName>
    </submittedName>
</protein>
<name>A0A7K6VFP5_9PASS</name>
<dbReference type="Proteomes" id="UP000579558">
    <property type="component" value="Unassembled WGS sequence"/>
</dbReference>
<dbReference type="PROSITE" id="PS50188">
    <property type="entry name" value="B302_SPRY"/>
    <property type="match status" value="1"/>
</dbReference>
<keyword evidence="3" id="KW-1185">Reference proteome</keyword>
<dbReference type="Pfam" id="PF13765">
    <property type="entry name" value="PRY"/>
    <property type="match status" value="1"/>
</dbReference>
<dbReference type="InterPro" id="IPR006574">
    <property type="entry name" value="PRY"/>
</dbReference>
<accession>A0A7K6VFP5</accession>
<gene>
    <name evidence="2" type="primary">Btn1a1_2</name>
    <name evidence="2" type="ORF">NOTCIN_R14759</name>
</gene>
<dbReference type="SUPFAM" id="SSF49899">
    <property type="entry name" value="Concanavalin A-like lectins/glucanases"/>
    <property type="match status" value="1"/>
</dbReference>
<dbReference type="InterPro" id="IPR013320">
    <property type="entry name" value="ConA-like_dom_sf"/>
</dbReference>
<evidence type="ECO:0000259" key="1">
    <source>
        <dbReference type="PROSITE" id="PS50188"/>
    </source>
</evidence>
<proteinExistence type="predicted"/>
<comment type="caution">
    <text evidence="2">The sequence shown here is derived from an EMBL/GenBank/DDBJ whole genome shotgun (WGS) entry which is preliminary data.</text>
</comment>
<dbReference type="InterPro" id="IPR001870">
    <property type="entry name" value="B30.2/SPRY"/>
</dbReference>
<dbReference type="PANTHER" id="PTHR24103">
    <property type="entry name" value="E3 UBIQUITIN-PROTEIN LIGASE TRIM"/>
    <property type="match status" value="1"/>
</dbReference>
<dbReference type="Gene3D" id="2.60.120.920">
    <property type="match status" value="1"/>
</dbReference>
<dbReference type="InterPro" id="IPR003879">
    <property type="entry name" value="Butyrophylin_SPRY"/>
</dbReference>
<evidence type="ECO:0000313" key="2">
    <source>
        <dbReference type="EMBL" id="NWX33973.1"/>
    </source>
</evidence>
<feature type="non-terminal residue" evidence="2">
    <location>
        <position position="1"/>
    </location>
</feature>
<evidence type="ECO:0000313" key="3">
    <source>
        <dbReference type="Proteomes" id="UP000579558"/>
    </source>
</evidence>
<feature type="domain" description="B30.2/SPRY" evidence="1">
    <location>
        <begin position="1"/>
        <end position="80"/>
    </location>
</feature>
<reference evidence="2 3" key="1">
    <citation type="submission" date="2019-09" db="EMBL/GenBank/DDBJ databases">
        <title>Bird 10,000 Genomes (B10K) Project - Family phase.</title>
        <authorList>
            <person name="Zhang G."/>
        </authorList>
    </citation>
    <scope>NUCLEOTIDE SEQUENCE [LARGE SCALE GENOMIC DNA]</scope>
    <source>
        <strain evidence="2">B10K-DU-029-75</strain>
    </source>
</reference>
<dbReference type="PRINTS" id="PR01407">
    <property type="entry name" value="BUTYPHLNCDUF"/>
</dbReference>
<feature type="non-terminal residue" evidence="2">
    <location>
        <position position="80"/>
    </location>
</feature>
<organism evidence="2 3">
    <name type="scientific">Notiomystis cincta</name>
    <dbReference type="NCBI Taxonomy" id="366454"/>
    <lineage>
        <taxon>Eukaryota</taxon>
        <taxon>Metazoa</taxon>
        <taxon>Chordata</taxon>
        <taxon>Craniata</taxon>
        <taxon>Vertebrata</taxon>
        <taxon>Euteleostomi</taxon>
        <taxon>Archelosauria</taxon>
        <taxon>Archosauria</taxon>
        <taxon>Dinosauria</taxon>
        <taxon>Saurischia</taxon>
        <taxon>Theropoda</taxon>
        <taxon>Coelurosauria</taxon>
        <taxon>Aves</taxon>
        <taxon>Neognathae</taxon>
        <taxon>Neoaves</taxon>
        <taxon>Telluraves</taxon>
        <taxon>Australaves</taxon>
        <taxon>Passeriformes</taxon>
        <taxon>Notiomystidae</taxon>
        <taxon>Notiomystis</taxon>
    </lineage>
</organism>
<dbReference type="InterPro" id="IPR043136">
    <property type="entry name" value="B30.2/SPRY_sf"/>
</dbReference>
<dbReference type="InterPro" id="IPR050143">
    <property type="entry name" value="TRIM/RBCC"/>
</dbReference>
<dbReference type="AlphaFoldDB" id="A0A7K6VFP5"/>
<dbReference type="OrthoDB" id="9049620at2759"/>
<dbReference type="EMBL" id="VZRX01016204">
    <property type="protein sequence ID" value="NWX33973.1"/>
    <property type="molecule type" value="Genomic_DNA"/>
</dbReference>